<sequence>MSLLKIQVTPQPKSFGIKGRFFKVVSAADTVKVRFVFLDDSEIETELYQGLAVEHSKDFKAFYISSDTEQTPTIFASSAKLVDDRLETSLTGSASLESEAVTLSANVITEIVPARLGRRSVLIFCDDSTYIGGENLTAENGILVDAGSSIEINTQASIYALSLNASVVKTLSEVN</sequence>
<organism evidence="1 2">
    <name type="scientific">Vibrio phage vB_VruC_PG21</name>
    <dbReference type="NCBI Taxonomy" id="2928757"/>
    <lineage>
        <taxon>Viruses</taxon>
        <taxon>Varidnaviria</taxon>
        <taxon>Abadenavirae</taxon>
        <taxon>Produgelaviricota</taxon>
        <taxon>Belvinaviricetes</taxon>
        <taxon>Vinavirales</taxon>
        <taxon>Asemoviridae</taxon>
        <taxon>Rumoivirus</taxon>
        <taxon>Rumoivirus VruC</taxon>
    </lineage>
</organism>
<proteinExistence type="predicted"/>
<keyword evidence="2" id="KW-1185">Reference proteome</keyword>
<dbReference type="Proteomes" id="UP001240192">
    <property type="component" value="Segment"/>
</dbReference>
<reference evidence="1" key="1">
    <citation type="submission" date="2022-02" db="EMBL/GenBank/DDBJ databases">
        <authorList>
            <person name="Guo R."/>
        </authorList>
    </citation>
    <scope>NUCLEOTIDE SEQUENCE</scope>
</reference>
<evidence type="ECO:0000313" key="2">
    <source>
        <dbReference type="Proteomes" id="UP001240192"/>
    </source>
</evidence>
<protein>
    <submittedName>
        <fullName evidence="1">Uncharacterized protein</fullName>
    </submittedName>
</protein>
<accession>A0AAE9GVB6</accession>
<name>A0AAE9GVB6_9VIRU</name>
<dbReference type="EMBL" id="OM867525">
    <property type="protein sequence ID" value="UOL48283.1"/>
    <property type="molecule type" value="Genomic_DNA"/>
</dbReference>
<evidence type="ECO:0000313" key="1">
    <source>
        <dbReference type="EMBL" id="UOL48283.1"/>
    </source>
</evidence>